<keyword evidence="6 9" id="KW-0378">Hydrolase</keyword>
<name>A0AA96DMT7_9BACT</name>
<accession>A0AA96DMT7</accession>
<proteinExistence type="inferred from homology"/>
<evidence type="ECO:0000313" key="11">
    <source>
        <dbReference type="EMBL" id="WNL30477.1"/>
    </source>
</evidence>
<dbReference type="AlphaFoldDB" id="A0AA96DMT7"/>
<comment type="subunit">
    <text evidence="9">Homodimer, forms a heterotetramer with a Cas1 homodimer.</text>
</comment>
<keyword evidence="7 9" id="KW-0460">Magnesium</keyword>
<gene>
    <name evidence="9 11" type="primary">cas2</name>
    <name evidence="11" type="ORF">RMQ68_03575</name>
</gene>
<dbReference type="PANTHER" id="PTHR34405:SF3">
    <property type="entry name" value="CRISPR-ASSOCIATED ENDORIBONUCLEASE CAS2 3"/>
    <property type="match status" value="1"/>
</dbReference>
<evidence type="ECO:0000256" key="6">
    <source>
        <dbReference type="ARBA" id="ARBA00022801"/>
    </source>
</evidence>
<keyword evidence="5 9" id="KW-0255">Endonuclease</keyword>
<dbReference type="GO" id="GO:0004521">
    <property type="term" value="F:RNA endonuclease activity"/>
    <property type="evidence" value="ECO:0007669"/>
    <property type="project" value="UniProtKB-UniRule"/>
</dbReference>
<evidence type="ECO:0000256" key="1">
    <source>
        <dbReference type="ARBA" id="ARBA00001946"/>
    </source>
</evidence>
<comment type="similarity">
    <text evidence="2 9 10">Belongs to the CRISPR-associated endoribonuclease Cas2 protein family.</text>
</comment>
<dbReference type="SUPFAM" id="SSF143430">
    <property type="entry name" value="TTP0101/SSO1404-like"/>
    <property type="match status" value="1"/>
</dbReference>
<evidence type="ECO:0000256" key="7">
    <source>
        <dbReference type="ARBA" id="ARBA00022842"/>
    </source>
</evidence>
<dbReference type="GO" id="GO:0051607">
    <property type="term" value="P:defense response to virus"/>
    <property type="evidence" value="ECO:0007669"/>
    <property type="project" value="UniProtKB-UniRule"/>
</dbReference>
<dbReference type="PIRSF" id="PIRSF032582">
    <property type="entry name" value="Cas2"/>
    <property type="match status" value="1"/>
</dbReference>
<evidence type="ECO:0000256" key="10">
    <source>
        <dbReference type="PIRNR" id="PIRNR032582"/>
    </source>
</evidence>
<organism evidence="11">
    <name type="scientific">Arcobacter sp. AZ-2023</name>
    <dbReference type="NCBI Taxonomy" id="3074453"/>
    <lineage>
        <taxon>Bacteria</taxon>
        <taxon>Pseudomonadati</taxon>
        <taxon>Campylobacterota</taxon>
        <taxon>Epsilonproteobacteria</taxon>
        <taxon>Campylobacterales</taxon>
        <taxon>Arcobacteraceae</taxon>
        <taxon>Arcobacter</taxon>
    </lineage>
</organism>
<protein>
    <recommendedName>
        <fullName evidence="9">CRISPR-associated endoribonuclease Cas2</fullName>
        <ecNumber evidence="9">3.1.-.-</ecNumber>
    </recommendedName>
</protein>
<dbReference type="EC" id="3.1.-.-" evidence="9"/>
<dbReference type="NCBIfam" id="TIGR01573">
    <property type="entry name" value="cas2"/>
    <property type="match status" value="1"/>
</dbReference>
<evidence type="ECO:0000256" key="9">
    <source>
        <dbReference type="HAMAP-Rule" id="MF_01471"/>
    </source>
</evidence>
<comment type="function">
    <text evidence="9">CRISPR (clustered regularly interspaced short palindromic repeat), is an adaptive immune system that provides protection against mobile genetic elements (viruses, transposable elements and conjugative plasmids). CRISPR clusters contain sequences complementary to antecedent mobile elements and target invading nucleic acids. CRISPR clusters are transcribed and processed into CRISPR RNA (crRNA). Functions as a ssRNA-specific endoribonuclease. Involved in the integration of spacer DNA into the CRISPR cassette.</text>
</comment>
<keyword evidence="3 9" id="KW-0540">Nuclease</keyword>
<dbReference type="GO" id="GO:0016787">
    <property type="term" value="F:hydrolase activity"/>
    <property type="evidence" value="ECO:0007669"/>
    <property type="project" value="UniProtKB-KW"/>
</dbReference>
<dbReference type="HAMAP" id="MF_01471">
    <property type="entry name" value="Cas2"/>
    <property type="match status" value="1"/>
</dbReference>
<dbReference type="Pfam" id="PF09827">
    <property type="entry name" value="CRISPR_Cas2"/>
    <property type="match status" value="1"/>
</dbReference>
<evidence type="ECO:0000256" key="8">
    <source>
        <dbReference type="ARBA" id="ARBA00023118"/>
    </source>
</evidence>
<dbReference type="GO" id="GO:0046872">
    <property type="term" value="F:metal ion binding"/>
    <property type="evidence" value="ECO:0007669"/>
    <property type="project" value="UniProtKB-UniRule"/>
</dbReference>
<keyword evidence="4 9" id="KW-0479">Metal-binding</keyword>
<reference evidence="11" key="1">
    <citation type="submission" date="2023-09" db="EMBL/GenBank/DDBJ databases">
        <title>Arcobacter tbilisiensis sp. nov. isolated from chicken meat in Tbilisi, Georgia.</title>
        <authorList>
            <person name="Matthias R."/>
            <person name="Zautner A.E."/>
        </authorList>
    </citation>
    <scope>NUCLEOTIDE SEQUENCE</scope>
    <source>
        <strain evidence="11">LEO 52</strain>
    </source>
</reference>
<evidence type="ECO:0000256" key="5">
    <source>
        <dbReference type="ARBA" id="ARBA00022759"/>
    </source>
</evidence>
<dbReference type="Gene3D" id="3.30.70.240">
    <property type="match status" value="1"/>
</dbReference>
<feature type="binding site" evidence="9">
    <location>
        <position position="8"/>
    </location>
    <ligand>
        <name>Mg(2+)</name>
        <dbReference type="ChEBI" id="CHEBI:18420"/>
        <note>catalytic</note>
    </ligand>
</feature>
<keyword evidence="8 9" id="KW-0051">Antiviral defense</keyword>
<comment type="cofactor">
    <cofactor evidence="1 9">
        <name>Mg(2+)</name>
        <dbReference type="ChEBI" id="CHEBI:18420"/>
    </cofactor>
</comment>
<evidence type="ECO:0000256" key="2">
    <source>
        <dbReference type="ARBA" id="ARBA00009959"/>
    </source>
</evidence>
<dbReference type="CDD" id="cd09725">
    <property type="entry name" value="Cas2_I_II_III"/>
    <property type="match status" value="1"/>
</dbReference>
<evidence type="ECO:0000256" key="4">
    <source>
        <dbReference type="ARBA" id="ARBA00022723"/>
    </source>
</evidence>
<evidence type="ECO:0000256" key="3">
    <source>
        <dbReference type="ARBA" id="ARBA00022722"/>
    </source>
</evidence>
<dbReference type="InterPro" id="IPR019199">
    <property type="entry name" value="Virulence_VapD/CRISPR_Cas2"/>
</dbReference>
<dbReference type="EMBL" id="CP134854">
    <property type="protein sequence ID" value="WNL30477.1"/>
    <property type="molecule type" value="Genomic_DNA"/>
</dbReference>
<dbReference type="InterPro" id="IPR021127">
    <property type="entry name" value="CRISPR_associated_Cas2"/>
</dbReference>
<dbReference type="PANTHER" id="PTHR34405">
    <property type="entry name" value="CRISPR-ASSOCIATED ENDORIBONUCLEASE CAS2"/>
    <property type="match status" value="1"/>
</dbReference>
<dbReference type="GO" id="GO:0043571">
    <property type="term" value="P:maintenance of CRISPR repeat elements"/>
    <property type="evidence" value="ECO:0007669"/>
    <property type="project" value="UniProtKB-UniRule"/>
</dbReference>
<sequence>MKYLITYDIENNKRRKKVSDELEAYGYRVNFSVFECELNKTKMKNLVKKLEELIDKKKDSLRFYHVCENCVPKSFELCNREEIFEKREYFI</sequence>